<evidence type="ECO:0000256" key="2">
    <source>
        <dbReference type="ARBA" id="ARBA00006695"/>
    </source>
</evidence>
<dbReference type="InterPro" id="IPR019339">
    <property type="entry name" value="CIR_N_dom"/>
</dbReference>
<keyword evidence="12" id="KW-1185">Reference proteome</keyword>
<evidence type="ECO:0000259" key="10">
    <source>
        <dbReference type="SMART" id="SM01083"/>
    </source>
</evidence>
<organism evidence="11 12">
    <name type="scientific">Eptatretus burgeri</name>
    <name type="common">Inshore hagfish</name>
    <dbReference type="NCBI Taxonomy" id="7764"/>
    <lineage>
        <taxon>Eukaryota</taxon>
        <taxon>Metazoa</taxon>
        <taxon>Chordata</taxon>
        <taxon>Craniata</taxon>
        <taxon>Vertebrata</taxon>
        <taxon>Cyclostomata</taxon>
        <taxon>Myxini</taxon>
        <taxon>Myxiniformes</taxon>
        <taxon>Myxinidae</taxon>
        <taxon>Eptatretinae</taxon>
        <taxon>Eptatretus</taxon>
    </lineage>
</organism>
<dbReference type="InterPro" id="IPR051376">
    <property type="entry name" value="CWC25_splicing_factor"/>
</dbReference>
<keyword evidence="3" id="KW-0507">mRNA processing</keyword>
<evidence type="ECO:0000256" key="1">
    <source>
        <dbReference type="ARBA" id="ARBA00004123"/>
    </source>
</evidence>
<keyword evidence="4" id="KW-0747">Spliceosome</keyword>
<protein>
    <submittedName>
        <fullName evidence="11">CWC25 spliceosome associated protein homolog</fullName>
    </submittedName>
</protein>
<name>A0A8C4NAU5_EPTBU</name>
<dbReference type="PANTHER" id="PTHR16196:SF0">
    <property type="entry name" value="PRE-MRNA-SPLICING FACTOR CWC25 HOMOLOG"/>
    <property type="match status" value="1"/>
</dbReference>
<dbReference type="SMART" id="SM01083">
    <property type="entry name" value="Cir_N"/>
    <property type="match status" value="1"/>
</dbReference>
<dbReference type="GO" id="GO:0000398">
    <property type="term" value="P:mRNA splicing, via spliceosome"/>
    <property type="evidence" value="ECO:0007669"/>
    <property type="project" value="TreeGrafter"/>
</dbReference>
<evidence type="ECO:0000313" key="12">
    <source>
        <dbReference type="Proteomes" id="UP000694388"/>
    </source>
</evidence>
<dbReference type="AlphaFoldDB" id="A0A8C4NAU5"/>
<evidence type="ECO:0000256" key="5">
    <source>
        <dbReference type="ARBA" id="ARBA00023054"/>
    </source>
</evidence>
<feature type="compositionally biased region" description="Basic and acidic residues" evidence="9">
    <location>
        <begin position="162"/>
        <end position="175"/>
    </location>
</feature>
<feature type="compositionally biased region" description="Basic and acidic residues" evidence="9">
    <location>
        <begin position="229"/>
        <end position="244"/>
    </location>
</feature>
<feature type="compositionally biased region" description="Basic residues" evidence="9">
    <location>
        <begin position="176"/>
        <end position="191"/>
    </location>
</feature>
<dbReference type="GO" id="GO:0005684">
    <property type="term" value="C:U2-type spliceosomal complex"/>
    <property type="evidence" value="ECO:0007669"/>
    <property type="project" value="TreeGrafter"/>
</dbReference>
<feature type="coiled-coil region" evidence="8">
    <location>
        <begin position="23"/>
        <end position="57"/>
    </location>
</feature>
<feature type="compositionally biased region" description="Polar residues" evidence="9">
    <location>
        <begin position="282"/>
        <end position="294"/>
    </location>
</feature>
<dbReference type="Pfam" id="PF10197">
    <property type="entry name" value="Cir_N"/>
    <property type="match status" value="1"/>
</dbReference>
<keyword evidence="7" id="KW-0539">Nucleus</keyword>
<dbReference type="OMA" id="SWHPHTM"/>
<dbReference type="PANTHER" id="PTHR16196">
    <property type="entry name" value="CELL CYCLE CONTROL PROTEIN CWF25"/>
    <property type="match status" value="1"/>
</dbReference>
<evidence type="ECO:0000256" key="6">
    <source>
        <dbReference type="ARBA" id="ARBA00023187"/>
    </source>
</evidence>
<feature type="compositionally biased region" description="Basic and acidic residues" evidence="9">
    <location>
        <begin position="258"/>
        <end position="267"/>
    </location>
</feature>
<dbReference type="Proteomes" id="UP000694388">
    <property type="component" value="Unplaced"/>
</dbReference>
<proteinExistence type="inferred from homology"/>
<sequence length="395" mass="46438">MGGGDLNMKKSWHPQTMRNIERVWKVEQKHEGERKKIEELQKELADERAREEIQRHAEDTGVMRKKSERLDWMYSGVSSMVDREAYLLGKPIDRYANEKLAAEEPGPCEKLLLSEATYGDPAANTVVDIAVKIREDPLFLIRKKEEERKREMLKNPIKMKKIKEMLKKNLAEEGKKRKKMKKKKKKKQRHHSSSDNSCDEAGVHNGRSKRQSLKVKPERLQHKTRHGVYRFERHASLEDPPEHHYRSRSPRSPTQRDGLVKEEDSRSQHSPAALGRYREKQTQTVRGSMGNSQGYRRPISGWSRKLPPEELERLRKDMEANAKWRDQQRVSNIVKYKKEDEKEAEKEKSDNCDGKYFREMKLESASSSSLEDRVKRNMHNIQRTAAAINKNFMQR</sequence>
<evidence type="ECO:0000256" key="4">
    <source>
        <dbReference type="ARBA" id="ARBA00022728"/>
    </source>
</evidence>
<dbReference type="GeneTree" id="ENSGT00440000039055"/>
<evidence type="ECO:0000256" key="7">
    <source>
        <dbReference type="ARBA" id="ARBA00023242"/>
    </source>
</evidence>
<evidence type="ECO:0000256" key="3">
    <source>
        <dbReference type="ARBA" id="ARBA00022664"/>
    </source>
</evidence>
<feature type="region of interest" description="Disordered" evidence="9">
    <location>
        <begin position="145"/>
        <end position="307"/>
    </location>
</feature>
<reference evidence="11" key="1">
    <citation type="submission" date="2025-08" db="UniProtKB">
        <authorList>
            <consortium name="Ensembl"/>
        </authorList>
    </citation>
    <scope>IDENTIFICATION</scope>
</reference>
<accession>A0A8C4NAU5</accession>
<dbReference type="Ensembl" id="ENSEBUT00000004600.1">
    <property type="protein sequence ID" value="ENSEBUP00000004179.1"/>
    <property type="gene ID" value="ENSEBUG00000002947.1"/>
</dbReference>
<evidence type="ECO:0000256" key="9">
    <source>
        <dbReference type="SAM" id="MobiDB-lite"/>
    </source>
</evidence>
<evidence type="ECO:0000256" key="8">
    <source>
        <dbReference type="SAM" id="Coils"/>
    </source>
</evidence>
<reference evidence="11" key="2">
    <citation type="submission" date="2025-09" db="UniProtKB">
        <authorList>
            <consortium name="Ensembl"/>
        </authorList>
    </citation>
    <scope>IDENTIFICATION</scope>
</reference>
<dbReference type="Pfam" id="PF12542">
    <property type="entry name" value="CWC25"/>
    <property type="match status" value="1"/>
</dbReference>
<keyword evidence="5 8" id="KW-0175">Coiled coil</keyword>
<feature type="domain" description="CBF1-interacting co-repressor CIR N-terminal" evidence="10">
    <location>
        <begin position="11"/>
        <end position="47"/>
    </location>
</feature>
<evidence type="ECO:0000313" key="11">
    <source>
        <dbReference type="Ensembl" id="ENSEBUP00000004179.1"/>
    </source>
</evidence>
<dbReference type="InterPro" id="IPR022209">
    <property type="entry name" value="CWC25"/>
</dbReference>
<comment type="subcellular location">
    <subcellularLocation>
        <location evidence="1">Nucleus</location>
    </subcellularLocation>
</comment>
<comment type="similarity">
    <text evidence="2">Belongs to the CWC25 family.</text>
</comment>
<keyword evidence="6" id="KW-0508">mRNA splicing</keyword>